<organism evidence="1 2">
    <name type="scientific">Adineta steineri</name>
    <dbReference type="NCBI Taxonomy" id="433720"/>
    <lineage>
        <taxon>Eukaryota</taxon>
        <taxon>Metazoa</taxon>
        <taxon>Spiralia</taxon>
        <taxon>Gnathifera</taxon>
        <taxon>Rotifera</taxon>
        <taxon>Eurotatoria</taxon>
        <taxon>Bdelloidea</taxon>
        <taxon>Adinetida</taxon>
        <taxon>Adinetidae</taxon>
        <taxon>Adineta</taxon>
    </lineage>
</organism>
<name>A0A815JX78_9BILA</name>
<dbReference type="Proteomes" id="UP000663891">
    <property type="component" value="Unassembled WGS sequence"/>
</dbReference>
<accession>A0A815JX78</accession>
<evidence type="ECO:0000313" key="1">
    <source>
        <dbReference type="EMBL" id="CAF1387425.1"/>
    </source>
</evidence>
<comment type="caution">
    <text evidence="1">The sequence shown here is derived from an EMBL/GenBank/DDBJ whole genome shotgun (WGS) entry which is preliminary data.</text>
</comment>
<dbReference type="AlphaFoldDB" id="A0A815JX78"/>
<reference evidence="1" key="1">
    <citation type="submission" date="2021-02" db="EMBL/GenBank/DDBJ databases">
        <authorList>
            <person name="Nowell W R."/>
        </authorList>
    </citation>
    <scope>NUCLEOTIDE SEQUENCE</scope>
</reference>
<sequence>MFRQFFDTSFNDYRQARVVVQELFSDPKKPPSSDFQRY</sequence>
<evidence type="ECO:0000313" key="2">
    <source>
        <dbReference type="Proteomes" id="UP000663891"/>
    </source>
</evidence>
<feature type="non-terminal residue" evidence="1">
    <location>
        <position position="38"/>
    </location>
</feature>
<protein>
    <submittedName>
        <fullName evidence="1">Uncharacterized protein</fullName>
    </submittedName>
</protein>
<proteinExistence type="predicted"/>
<gene>
    <name evidence="1" type="ORF">VCS650_LOCUS35752</name>
</gene>
<dbReference type="EMBL" id="CAJNON010000828">
    <property type="protein sequence ID" value="CAF1387425.1"/>
    <property type="molecule type" value="Genomic_DNA"/>
</dbReference>